<comment type="caution">
    <text evidence="3">The sequence shown here is derived from an EMBL/GenBank/DDBJ whole genome shotgun (WGS) entry which is preliminary data.</text>
</comment>
<keyword evidence="1" id="KW-0472">Membrane</keyword>
<organism evidence="3 4">
    <name type="scientific">Fistulifera solaris</name>
    <name type="common">Oleaginous diatom</name>
    <dbReference type="NCBI Taxonomy" id="1519565"/>
    <lineage>
        <taxon>Eukaryota</taxon>
        <taxon>Sar</taxon>
        <taxon>Stramenopiles</taxon>
        <taxon>Ochrophyta</taxon>
        <taxon>Bacillariophyta</taxon>
        <taxon>Bacillariophyceae</taxon>
        <taxon>Bacillariophycidae</taxon>
        <taxon>Naviculales</taxon>
        <taxon>Naviculaceae</taxon>
        <taxon>Fistulifera</taxon>
    </lineage>
</organism>
<dbReference type="EMBL" id="BDSP01000173">
    <property type="protein sequence ID" value="GAX21901.1"/>
    <property type="molecule type" value="Genomic_DNA"/>
</dbReference>
<reference evidence="3 4" key="1">
    <citation type="journal article" date="2015" name="Plant Cell">
        <title>Oil accumulation by the oleaginous diatom Fistulifera solaris as revealed by the genome and transcriptome.</title>
        <authorList>
            <person name="Tanaka T."/>
            <person name="Maeda Y."/>
            <person name="Veluchamy A."/>
            <person name="Tanaka M."/>
            <person name="Abida H."/>
            <person name="Marechal E."/>
            <person name="Bowler C."/>
            <person name="Muto M."/>
            <person name="Sunaga Y."/>
            <person name="Tanaka M."/>
            <person name="Yoshino T."/>
            <person name="Taniguchi T."/>
            <person name="Fukuda Y."/>
            <person name="Nemoto M."/>
            <person name="Matsumoto M."/>
            <person name="Wong P.S."/>
            <person name="Aburatani S."/>
            <person name="Fujibuchi W."/>
        </authorList>
    </citation>
    <scope>NUCLEOTIDE SEQUENCE [LARGE SCALE GENOMIC DNA]</scope>
    <source>
        <strain evidence="3 4">JPCC DA0580</strain>
    </source>
</reference>
<evidence type="ECO:0000256" key="2">
    <source>
        <dbReference type="SAM" id="SignalP"/>
    </source>
</evidence>
<keyword evidence="1" id="KW-0812">Transmembrane</keyword>
<keyword evidence="4" id="KW-1185">Reference proteome</keyword>
<proteinExistence type="predicted"/>
<name>A0A1Z5K724_FISSO</name>
<dbReference type="Proteomes" id="UP000198406">
    <property type="component" value="Unassembled WGS sequence"/>
</dbReference>
<evidence type="ECO:0000313" key="3">
    <source>
        <dbReference type="EMBL" id="GAX21901.1"/>
    </source>
</evidence>
<accession>A0A1Z5K724</accession>
<keyword evidence="2" id="KW-0732">Signal</keyword>
<dbReference type="AlphaFoldDB" id="A0A1Z5K724"/>
<feature type="chain" id="PRO_5012532115" evidence="2">
    <location>
        <begin position="24"/>
        <end position="230"/>
    </location>
</feature>
<protein>
    <submittedName>
        <fullName evidence="3">Uncharacterized protein</fullName>
    </submittedName>
</protein>
<dbReference type="InParanoid" id="A0A1Z5K724"/>
<feature type="transmembrane region" description="Helical" evidence="1">
    <location>
        <begin position="200"/>
        <end position="219"/>
    </location>
</feature>
<sequence>MTTKRFCTLLWISLVSLPMMTKATLRRRVLETEDNVVTTIPTTAPTIVPTTIAASASDVLSEEQQSTFISLRNFSMHLQPPVMETDRLIQSIEAYLQEGFLWDVQTVTWGEVQQVASSEASAWYFFGAGVLQLVDKVDTNPTELILQQEQVSLMKDTALLEHVLQQDFSDLKVLQVQFEGESAPPNDAMFSSALSMAQTLSLLILSALVLISIVAIVCLRRYWKIQSRKL</sequence>
<feature type="signal peptide" evidence="2">
    <location>
        <begin position="1"/>
        <end position="23"/>
    </location>
</feature>
<evidence type="ECO:0000256" key="1">
    <source>
        <dbReference type="SAM" id="Phobius"/>
    </source>
</evidence>
<gene>
    <name evidence="3" type="ORF">FisN_30Hu103</name>
</gene>
<keyword evidence="1" id="KW-1133">Transmembrane helix</keyword>
<evidence type="ECO:0000313" key="4">
    <source>
        <dbReference type="Proteomes" id="UP000198406"/>
    </source>
</evidence>